<dbReference type="EMBL" id="WJXW01000011">
    <property type="protein sequence ID" value="KAF9732083.1"/>
    <property type="molecule type" value="Genomic_DNA"/>
</dbReference>
<dbReference type="Proteomes" id="UP000756921">
    <property type="component" value="Unassembled WGS sequence"/>
</dbReference>
<feature type="compositionally biased region" description="Basic and acidic residues" evidence="1">
    <location>
        <begin position="43"/>
        <end position="52"/>
    </location>
</feature>
<organism evidence="2 3">
    <name type="scientific">Paraphaeosphaeria minitans</name>
    <dbReference type="NCBI Taxonomy" id="565426"/>
    <lineage>
        <taxon>Eukaryota</taxon>
        <taxon>Fungi</taxon>
        <taxon>Dikarya</taxon>
        <taxon>Ascomycota</taxon>
        <taxon>Pezizomycotina</taxon>
        <taxon>Dothideomycetes</taxon>
        <taxon>Pleosporomycetidae</taxon>
        <taxon>Pleosporales</taxon>
        <taxon>Massarineae</taxon>
        <taxon>Didymosphaeriaceae</taxon>
        <taxon>Paraphaeosphaeria</taxon>
    </lineage>
</organism>
<proteinExistence type="predicted"/>
<protein>
    <submittedName>
        <fullName evidence="2">Uncharacterized protein</fullName>
    </submittedName>
</protein>
<accession>A0A9P6KM14</accession>
<feature type="region of interest" description="Disordered" evidence="1">
    <location>
        <begin position="1"/>
        <end position="66"/>
    </location>
</feature>
<sequence>MLPEGRMSAADSRGRLAISQRAQGRKAKVIHHGARSPTAFRETGNDGKHDMLPRVQSQSPGEGLRCSKHRAVAAVTSLSLSLSFSRT</sequence>
<evidence type="ECO:0000313" key="2">
    <source>
        <dbReference type="EMBL" id="KAF9732083.1"/>
    </source>
</evidence>
<name>A0A9P6KM14_9PLEO</name>
<feature type="compositionally biased region" description="Basic residues" evidence="1">
    <location>
        <begin position="23"/>
        <end position="34"/>
    </location>
</feature>
<gene>
    <name evidence="2" type="ORF">PMIN01_10012</name>
</gene>
<keyword evidence="3" id="KW-1185">Reference proteome</keyword>
<dbReference type="AlphaFoldDB" id="A0A9P6KM14"/>
<reference evidence="2" key="1">
    <citation type="journal article" date="2020" name="Mol. Plant Microbe Interact.">
        <title>Genome Sequence of the Biocontrol Agent Coniothyrium minitans strain Conio (IMI 134523).</title>
        <authorList>
            <person name="Patel D."/>
            <person name="Shittu T.A."/>
            <person name="Baroncelli R."/>
            <person name="Muthumeenakshi S."/>
            <person name="Osborne T.H."/>
            <person name="Janganan T.K."/>
            <person name="Sreenivasaprasad S."/>
        </authorList>
    </citation>
    <scope>NUCLEOTIDE SEQUENCE</scope>
    <source>
        <strain evidence="2">Conio</strain>
    </source>
</reference>
<evidence type="ECO:0000256" key="1">
    <source>
        <dbReference type="SAM" id="MobiDB-lite"/>
    </source>
</evidence>
<evidence type="ECO:0000313" key="3">
    <source>
        <dbReference type="Proteomes" id="UP000756921"/>
    </source>
</evidence>
<comment type="caution">
    <text evidence="2">The sequence shown here is derived from an EMBL/GenBank/DDBJ whole genome shotgun (WGS) entry which is preliminary data.</text>
</comment>